<keyword evidence="3" id="KW-1185">Reference proteome</keyword>
<proteinExistence type="predicted"/>
<accession>A1HNS0</accession>
<reference evidence="2 3" key="1">
    <citation type="submission" date="2007-01" db="EMBL/GenBank/DDBJ databases">
        <title>Annotation of the draft genome assembly of Thermosinus carboxydivorans Nor1.</title>
        <authorList>
            <consortium name="US DOE Joint Genome Institute (JGI-ORNL)"/>
            <person name="Larimer F."/>
            <person name="Land M."/>
            <person name="Hauser L."/>
        </authorList>
    </citation>
    <scope>NUCLEOTIDE SEQUENCE [LARGE SCALE GENOMIC DNA]</scope>
    <source>
        <strain evidence="2 3">Nor1</strain>
    </source>
</reference>
<evidence type="ECO:0000256" key="1">
    <source>
        <dbReference type="SAM" id="Phobius"/>
    </source>
</evidence>
<keyword evidence="1" id="KW-1133">Transmembrane helix</keyword>
<dbReference type="AlphaFoldDB" id="A1HNS0"/>
<keyword evidence="1" id="KW-0812">Transmembrane</keyword>
<gene>
    <name evidence="2" type="ORF">TcarDRAFT_2438</name>
</gene>
<dbReference type="EMBL" id="AAWL01000003">
    <property type="protein sequence ID" value="EAX48488.1"/>
    <property type="molecule type" value="Genomic_DNA"/>
</dbReference>
<comment type="caution">
    <text evidence="2">The sequence shown here is derived from an EMBL/GenBank/DDBJ whole genome shotgun (WGS) entry which is preliminary data.</text>
</comment>
<organism evidence="2 3">
    <name type="scientific">Thermosinus carboxydivorans Nor1</name>
    <dbReference type="NCBI Taxonomy" id="401526"/>
    <lineage>
        <taxon>Bacteria</taxon>
        <taxon>Bacillati</taxon>
        <taxon>Bacillota</taxon>
        <taxon>Negativicutes</taxon>
        <taxon>Selenomonadales</taxon>
        <taxon>Sporomusaceae</taxon>
        <taxon>Thermosinus</taxon>
    </lineage>
</organism>
<reference evidence="2 3" key="2">
    <citation type="submission" date="2007-01" db="EMBL/GenBank/DDBJ databases">
        <title>Sequencing of the draft genome and assembly of Thermosinus carboxydivorans Nor1.</title>
        <authorList>
            <consortium name="US DOE Joint Genome Institute (JGI-PGF)"/>
            <person name="Copeland A."/>
            <person name="Lucas S."/>
            <person name="Lapidus A."/>
            <person name="Barry K."/>
            <person name="Glavina del Rio T."/>
            <person name="Dalin E."/>
            <person name="Tice H."/>
            <person name="Bruce D."/>
            <person name="Pitluck S."/>
            <person name="Richardson P."/>
        </authorList>
    </citation>
    <scope>NUCLEOTIDE SEQUENCE [LARGE SCALE GENOMIC DNA]</scope>
    <source>
        <strain evidence="2 3">Nor1</strain>
    </source>
</reference>
<evidence type="ECO:0000313" key="2">
    <source>
        <dbReference type="EMBL" id="EAX48488.1"/>
    </source>
</evidence>
<name>A1HNS0_9FIRM</name>
<feature type="transmembrane region" description="Helical" evidence="1">
    <location>
        <begin position="7"/>
        <end position="25"/>
    </location>
</feature>
<keyword evidence="1" id="KW-0472">Membrane</keyword>
<dbReference type="RefSeq" id="WP_007288736.1">
    <property type="nucleotide sequence ID" value="NZ_AAWL01000003.1"/>
</dbReference>
<protein>
    <submittedName>
        <fullName evidence="2">Na+/H+-dicarboxylate symporters</fullName>
    </submittedName>
</protein>
<dbReference type="Proteomes" id="UP000005139">
    <property type="component" value="Unassembled WGS sequence"/>
</dbReference>
<evidence type="ECO:0000313" key="3">
    <source>
        <dbReference type="Proteomes" id="UP000005139"/>
    </source>
</evidence>
<sequence>MKQYQKLLLGFILGIVVGLIGYYFLPQKTYPFMKTFTDFAL</sequence>